<dbReference type="Proteomes" id="UP000015525">
    <property type="component" value="Unassembled WGS sequence"/>
</dbReference>
<feature type="transmembrane region" description="Helical" evidence="6">
    <location>
        <begin position="184"/>
        <end position="203"/>
    </location>
</feature>
<evidence type="ECO:0000256" key="2">
    <source>
        <dbReference type="ARBA" id="ARBA00022475"/>
    </source>
</evidence>
<name>T0H8W5_9SPHN</name>
<gene>
    <name evidence="7" type="ORF">L288_07620</name>
</gene>
<evidence type="ECO:0000256" key="4">
    <source>
        <dbReference type="ARBA" id="ARBA00022989"/>
    </source>
</evidence>
<protein>
    <submittedName>
        <fullName evidence="7">Polysaccharide biosynthesis protein</fullName>
    </submittedName>
</protein>
<feature type="transmembrane region" description="Helical" evidence="6">
    <location>
        <begin position="340"/>
        <end position="362"/>
    </location>
</feature>
<dbReference type="Pfam" id="PF13440">
    <property type="entry name" value="Polysacc_synt_3"/>
    <property type="match status" value="1"/>
</dbReference>
<dbReference type="InterPro" id="IPR050833">
    <property type="entry name" value="Poly_Biosynth_Transport"/>
</dbReference>
<comment type="subcellular location">
    <subcellularLocation>
        <location evidence="1">Cell membrane</location>
        <topology evidence="1">Multi-pass membrane protein</topology>
    </subcellularLocation>
</comment>
<accession>T0H8W5</accession>
<dbReference type="GO" id="GO:0005886">
    <property type="term" value="C:plasma membrane"/>
    <property type="evidence" value="ECO:0007669"/>
    <property type="project" value="UniProtKB-SubCell"/>
</dbReference>
<evidence type="ECO:0000313" key="7">
    <source>
        <dbReference type="EMBL" id="EQB08558.1"/>
    </source>
</evidence>
<feature type="transmembrane region" description="Helical" evidence="6">
    <location>
        <begin position="369"/>
        <end position="389"/>
    </location>
</feature>
<evidence type="ECO:0000313" key="8">
    <source>
        <dbReference type="Proteomes" id="UP000015525"/>
    </source>
</evidence>
<dbReference type="AlphaFoldDB" id="T0H8W5"/>
<evidence type="ECO:0000256" key="3">
    <source>
        <dbReference type="ARBA" id="ARBA00022692"/>
    </source>
</evidence>
<dbReference type="PATRIC" id="fig|1329909.3.peg.1473"/>
<keyword evidence="8" id="KW-1185">Reference proteome</keyword>
<feature type="transmembrane region" description="Helical" evidence="6">
    <location>
        <begin position="395"/>
        <end position="418"/>
    </location>
</feature>
<dbReference type="EMBL" id="ATHO01000067">
    <property type="protein sequence ID" value="EQB08558.1"/>
    <property type="molecule type" value="Genomic_DNA"/>
</dbReference>
<evidence type="ECO:0000256" key="6">
    <source>
        <dbReference type="SAM" id="Phobius"/>
    </source>
</evidence>
<feature type="transmembrane region" description="Helical" evidence="6">
    <location>
        <begin position="461"/>
        <end position="484"/>
    </location>
</feature>
<keyword evidence="3 6" id="KW-0812">Transmembrane</keyword>
<feature type="transmembrane region" description="Helical" evidence="6">
    <location>
        <begin position="128"/>
        <end position="148"/>
    </location>
</feature>
<keyword evidence="5 6" id="KW-0472">Membrane</keyword>
<feature type="transmembrane region" description="Helical" evidence="6">
    <location>
        <begin position="54"/>
        <end position="73"/>
    </location>
</feature>
<sequence length="505" mass="53209">MPVTDPPSPQEDDIAALARGGRTNLLGFLLRLAARLPFLFIAGRWYGAESLGRFAYAVLVVEFAAQLATLGLKRGLAGALAQTERPHSHVVTDAMVVTLAASLLAAGLLVAFPHAMFPNSGVNGLDRLLALIVIAVAGSDVALAACAYRFDIGATVRARSIIEPWAISIGAFAFAFYSTRDGLILSYVLSMVAALVASIIPMTRHYGIPYGWRPDLGRLWRLARRNLPLAAADGIEWGSRRLDLAILGLFVSPAAVGIYYVAQQVASLPQKLKTSFDPILGPVITRNLAEGNLAAIARQVSQVGFWIIAAQAGIALALGIPGEAVMGLVGPHFVGGTGALAFLLLAEVVAATAVVSESALVYIARHRNLMISLLMIALQALLSFGLILLARDIGLSQMMIAAAPALALCIALGVGAIVKARLLSRLLGARVNAWRWPLLGASAVACAVGAGFVALPPSLEWVELVFGVVTILGVYGLVIWRWGFGPDDRALFRRQKAKPDAPAAA</sequence>
<feature type="transmembrane region" description="Helical" evidence="6">
    <location>
        <begin position="438"/>
        <end position="455"/>
    </location>
</feature>
<evidence type="ECO:0000256" key="1">
    <source>
        <dbReference type="ARBA" id="ARBA00004651"/>
    </source>
</evidence>
<dbReference type="RefSeq" id="WP_021237806.1">
    <property type="nucleotide sequence ID" value="NZ_ATHO01000067.1"/>
</dbReference>
<dbReference type="PANTHER" id="PTHR30250">
    <property type="entry name" value="PST FAMILY PREDICTED COLANIC ACID TRANSPORTER"/>
    <property type="match status" value="1"/>
</dbReference>
<keyword evidence="2" id="KW-1003">Cell membrane</keyword>
<evidence type="ECO:0000256" key="5">
    <source>
        <dbReference type="ARBA" id="ARBA00023136"/>
    </source>
</evidence>
<comment type="caution">
    <text evidence="7">The sequence shown here is derived from an EMBL/GenBank/DDBJ whole genome shotgun (WGS) entry which is preliminary data.</text>
</comment>
<feature type="transmembrane region" description="Helical" evidence="6">
    <location>
        <begin position="94"/>
        <end position="116"/>
    </location>
</feature>
<dbReference type="PANTHER" id="PTHR30250:SF11">
    <property type="entry name" value="O-ANTIGEN TRANSPORTER-RELATED"/>
    <property type="match status" value="1"/>
</dbReference>
<reference evidence="7 8" key="1">
    <citation type="journal article" date="2013" name="Genome Announc.">
        <title>Draft Genome Sequence of Sphingobium quisquiliarum Strain P25T, a Novel Hexachlorocyclohexane (HCH)-Degrading Bacterium Isolated from an HCH Dumpsite.</title>
        <authorList>
            <person name="Kumar Singh A."/>
            <person name="Sangwan N."/>
            <person name="Sharma A."/>
            <person name="Gupta V."/>
            <person name="Khurana J.P."/>
            <person name="Lal R."/>
        </authorList>
    </citation>
    <scope>NUCLEOTIDE SEQUENCE [LARGE SCALE GENOMIC DNA]</scope>
    <source>
        <strain evidence="7 8">P25</strain>
    </source>
</reference>
<organism evidence="7 8">
    <name type="scientific">Sphingobium quisquiliarum P25</name>
    <dbReference type="NCBI Taxonomy" id="1329909"/>
    <lineage>
        <taxon>Bacteria</taxon>
        <taxon>Pseudomonadati</taxon>
        <taxon>Pseudomonadota</taxon>
        <taxon>Alphaproteobacteria</taxon>
        <taxon>Sphingomonadales</taxon>
        <taxon>Sphingomonadaceae</taxon>
        <taxon>Sphingobium</taxon>
    </lineage>
</organism>
<feature type="transmembrane region" description="Helical" evidence="6">
    <location>
        <begin position="303"/>
        <end position="320"/>
    </location>
</feature>
<keyword evidence="4 6" id="KW-1133">Transmembrane helix</keyword>
<proteinExistence type="predicted"/>